<gene>
    <name evidence="3" type="ORF">H4W79_002498</name>
</gene>
<feature type="compositionally biased region" description="Polar residues" evidence="1">
    <location>
        <begin position="189"/>
        <end position="207"/>
    </location>
</feature>
<evidence type="ECO:0000313" key="3">
    <source>
        <dbReference type="EMBL" id="MBE1458284.1"/>
    </source>
</evidence>
<feature type="transmembrane region" description="Helical" evidence="2">
    <location>
        <begin position="128"/>
        <end position="146"/>
    </location>
</feature>
<dbReference type="InterPro" id="IPR045393">
    <property type="entry name" value="DUF6518"/>
</dbReference>
<evidence type="ECO:0000256" key="1">
    <source>
        <dbReference type="SAM" id="MobiDB-lite"/>
    </source>
</evidence>
<keyword evidence="2" id="KW-1133">Transmembrane helix</keyword>
<feature type="transmembrane region" description="Helical" evidence="2">
    <location>
        <begin position="69"/>
        <end position="89"/>
    </location>
</feature>
<feature type="transmembrane region" description="Helical" evidence="2">
    <location>
        <begin position="155"/>
        <end position="176"/>
    </location>
</feature>
<comment type="caution">
    <text evidence="3">The sequence shown here is derived from an EMBL/GenBank/DDBJ whole genome shotgun (WGS) entry which is preliminary data.</text>
</comment>
<keyword evidence="2" id="KW-0472">Membrane</keyword>
<feature type="transmembrane region" description="Helical" evidence="2">
    <location>
        <begin position="12"/>
        <end position="33"/>
    </location>
</feature>
<dbReference type="Proteomes" id="UP000598217">
    <property type="component" value="Unassembled WGS sequence"/>
</dbReference>
<keyword evidence="4" id="KW-1185">Reference proteome</keyword>
<reference evidence="3 4" key="1">
    <citation type="submission" date="2020-10" db="EMBL/GenBank/DDBJ databases">
        <title>Sequencing the genomes of 1000 actinobacteria strains.</title>
        <authorList>
            <person name="Klenk H.-P."/>
        </authorList>
    </citation>
    <scope>NUCLEOTIDE SEQUENCE [LARGE SCALE GENOMIC DNA]</scope>
    <source>
        <strain evidence="3 4">DSM 45157</strain>
    </source>
</reference>
<feature type="region of interest" description="Disordered" evidence="1">
    <location>
        <begin position="183"/>
        <end position="207"/>
    </location>
</feature>
<accession>A0ABR9HGX7</accession>
<feature type="transmembrane region" description="Helical" evidence="2">
    <location>
        <begin position="101"/>
        <end position="122"/>
    </location>
</feature>
<organism evidence="3 4">
    <name type="scientific">Nocardiopsis terrae</name>
    <dbReference type="NCBI Taxonomy" id="372655"/>
    <lineage>
        <taxon>Bacteria</taxon>
        <taxon>Bacillati</taxon>
        <taxon>Actinomycetota</taxon>
        <taxon>Actinomycetes</taxon>
        <taxon>Streptosporangiales</taxon>
        <taxon>Nocardiopsidaceae</taxon>
        <taxon>Nocardiopsis</taxon>
    </lineage>
</organism>
<protein>
    <submittedName>
        <fullName evidence="3">Uncharacterized protein</fullName>
    </submittedName>
</protein>
<proteinExistence type="predicted"/>
<dbReference type="EMBL" id="JADBDY010000001">
    <property type="protein sequence ID" value="MBE1458284.1"/>
    <property type="molecule type" value="Genomic_DNA"/>
</dbReference>
<dbReference type="Pfam" id="PF20128">
    <property type="entry name" value="DUF6518"/>
    <property type="match status" value="1"/>
</dbReference>
<feature type="transmembrane region" description="Helical" evidence="2">
    <location>
        <begin position="38"/>
        <end position="57"/>
    </location>
</feature>
<keyword evidence="2" id="KW-0812">Transmembrane</keyword>
<sequence>MTSFAQGWLPAPISSLANASGSWSLVAFLLALLDRRMWVSVGIGVLALVAMVLGYDLASILRGSGVSPFYTLFWGAAAVTVGPLLGWGAHMLRHRNRWAPVGVGFMAGILVGDGANGLLTVLETTSPVYWTLSILAGLALLVWACARRFPRARPVLTAVATTALVAGLICGVYATAHHLLSGGEPPAPTESSTGPVTVSGFQHHTSA</sequence>
<evidence type="ECO:0000256" key="2">
    <source>
        <dbReference type="SAM" id="Phobius"/>
    </source>
</evidence>
<evidence type="ECO:0000313" key="4">
    <source>
        <dbReference type="Proteomes" id="UP000598217"/>
    </source>
</evidence>
<name>A0ABR9HGX7_9ACTN</name>